<dbReference type="PANTHER" id="PTHR24349">
    <property type="entry name" value="SERINE/THREONINE-PROTEIN KINASE"/>
    <property type="match status" value="1"/>
</dbReference>
<reference evidence="7 8" key="1">
    <citation type="submission" date="2014-11" db="EMBL/GenBank/DDBJ databases">
        <authorList>
            <person name="Zhu J."/>
            <person name="Qi W."/>
            <person name="Song R."/>
        </authorList>
    </citation>
    <scope>NUCLEOTIDE SEQUENCE [LARGE SCALE GENOMIC DNA]</scope>
</reference>
<dbReference type="EMBL" id="CDMY01000305">
    <property type="protein sequence ID" value="CEM01482.1"/>
    <property type="molecule type" value="Genomic_DNA"/>
</dbReference>
<evidence type="ECO:0000256" key="2">
    <source>
        <dbReference type="ARBA" id="ARBA00022679"/>
    </source>
</evidence>
<sequence length="369" mass="40459">MHEADFMGDVQREISIMEAAKDIPGVAELYAVDHFAEVSYLETDMLPGGSLLYRLEERHRDEAYKSCISEDVARQWMTPVIQKGIYHGDQHLDKILFDAKNMPKLIDFDNAPFFDPKHGGLVYGGEEARGVRFFMAPETLCCYRVFAAEKATVFSLGRMLRLLMDYGHNGPRTSPPSAASPLHDLFIFICDDGRAGPFYRDISADMKALIGWMTANDPLQRPTTAAVLQHPWSATFAIDRSGLGCLLPAVPHHDGAHPHPSPSSFTFGPQEAMAIACKVGSFLHDPSAARADSLLKRRVSAAVDHFVKQAATRTASNREVVGNAEIGKGGRMVAVLVQWWKSVVEVTGAGQGGQAVGERGWPAQAPRRA</sequence>
<dbReference type="PhylomeDB" id="A0A0G4ETB5"/>
<protein>
    <recommendedName>
        <fullName evidence="6">Protein kinase domain-containing protein</fullName>
    </recommendedName>
</protein>
<keyword evidence="8" id="KW-1185">Reference proteome</keyword>
<dbReference type="InterPro" id="IPR000719">
    <property type="entry name" value="Prot_kinase_dom"/>
</dbReference>
<dbReference type="GO" id="GO:0004674">
    <property type="term" value="F:protein serine/threonine kinase activity"/>
    <property type="evidence" value="ECO:0007669"/>
    <property type="project" value="UniProtKB-KW"/>
</dbReference>
<name>A0A0G4ETB5_VITBC</name>
<dbReference type="STRING" id="1169540.A0A0G4ETB5"/>
<evidence type="ECO:0000313" key="7">
    <source>
        <dbReference type="EMBL" id="CEM01482.1"/>
    </source>
</evidence>
<dbReference type="PROSITE" id="PS50011">
    <property type="entry name" value="PROTEIN_KINASE_DOM"/>
    <property type="match status" value="1"/>
</dbReference>
<keyword evidence="5" id="KW-0067">ATP-binding</keyword>
<dbReference type="SMART" id="SM00220">
    <property type="entry name" value="S_TKc"/>
    <property type="match status" value="1"/>
</dbReference>
<proteinExistence type="predicted"/>
<evidence type="ECO:0000259" key="6">
    <source>
        <dbReference type="PROSITE" id="PS50011"/>
    </source>
</evidence>
<evidence type="ECO:0000256" key="3">
    <source>
        <dbReference type="ARBA" id="ARBA00022741"/>
    </source>
</evidence>
<dbReference type="Gene3D" id="1.10.510.10">
    <property type="entry name" value="Transferase(Phosphotransferase) domain 1"/>
    <property type="match status" value="1"/>
</dbReference>
<dbReference type="InterPro" id="IPR011009">
    <property type="entry name" value="Kinase-like_dom_sf"/>
</dbReference>
<keyword evidence="1" id="KW-0723">Serine/threonine-protein kinase</keyword>
<dbReference type="VEuPathDB" id="CryptoDB:Vbra_13112"/>
<dbReference type="InParanoid" id="A0A0G4ETB5"/>
<organism evidence="7 8">
    <name type="scientific">Vitrella brassicaformis (strain CCMP3155)</name>
    <dbReference type="NCBI Taxonomy" id="1169540"/>
    <lineage>
        <taxon>Eukaryota</taxon>
        <taxon>Sar</taxon>
        <taxon>Alveolata</taxon>
        <taxon>Colpodellida</taxon>
        <taxon>Vitrellaceae</taxon>
        <taxon>Vitrella</taxon>
    </lineage>
</organism>
<evidence type="ECO:0000313" key="8">
    <source>
        <dbReference type="Proteomes" id="UP000041254"/>
    </source>
</evidence>
<feature type="domain" description="Protein kinase" evidence="6">
    <location>
        <begin position="1"/>
        <end position="233"/>
    </location>
</feature>
<keyword evidence="2" id="KW-0808">Transferase</keyword>
<evidence type="ECO:0000256" key="5">
    <source>
        <dbReference type="ARBA" id="ARBA00022840"/>
    </source>
</evidence>
<dbReference type="InterPro" id="IPR050205">
    <property type="entry name" value="CDPK_Ser/Thr_kinases"/>
</dbReference>
<dbReference type="Proteomes" id="UP000041254">
    <property type="component" value="Unassembled WGS sequence"/>
</dbReference>
<dbReference type="GO" id="GO:0005524">
    <property type="term" value="F:ATP binding"/>
    <property type="evidence" value="ECO:0007669"/>
    <property type="project" value="UniProtKB-KW"/>
</dbReference>
<keyword evidence="4" id="KW-0418">Kinase</keyword>
<keyword evidence="3" id="KW-0547">Nucleotide-binding</keyword>
<dbReference type="AlphaFoldDB" id="A0A0G4ETB5"/>
<gene>
    <name evidence="7" type="ORF">Vbra_13112</name>
</gene>
<evidence type="ECO:0000256" key="1">
    <source>
        <dbReference type="ARBA" id="ARBA00022527"/>
    </source>
</evidence>
<dbReference type="SUPFAM" id="SSF56112">
    <property type="entry name" value="Protein kinase-like (PK-like)"/>
    <property type="match status" value="1"/>
</dbReference>
<dbReference type="Pfam" id="PF00069">
    <property type="entry name" value="Pkinase"/>
    <property type="match status" value="1"/>
</dbReference>
<accession>A0A0G4ETB5</accession>
<evidence type="ECO:0000256" key="4">
    <source>
        <dbReference type="ARBA" id="ARBA00022777"/>
    </source>
</evidence>